<dbReference type="RefSeq" id="WP_150062023.1">
    <property type="nucleotide sequence ID" value="NZ_VWPJ01000006.1"/>
</dbReference>
<feature type="domain" description="H repeat-associated protein N-terminal" evidence="1">
    <location>
        <begin position="6"/>
        <end position="67"/>
    </location>
</feature>
<dbReference type="EMBL" id="VWPJ01000006">
    <property type="protein sequence ID" value="KAA5606092.1"/>
    <property type="molecule type" value="Genomic_DNA"/>
</dbReference>
<feature type="non-terminal residue" evidence="2">
    <location>
        <position position="67"/>
    </location>
</feature>
<evidence type="ECO:0000313" key="2">
    <source>
        <dbReference type="EMBL" id="KAA5606092.1"/>
    </source>
</evidence>
<evidence type="ECO:0000259" key="1">
    <source>
        <dbReference type="Pfam" id="PF13808"/>
    </source>
</evidence>
<name>A0A5M6IDE5_9PROT</name>
<proteinExistence type="predicted"/>
<reference evidence="2 3" key="1">
    <citation type="submission" date="2019-09" db="EMBL/GenBank/DDBJ databases">
        <title>Genome sequence of Roseospira marina, one of the more divergent members of the non-sulfur purple photosynthetic bacterial family, the Rhodospirillaceae.</title>
        <authorList>
            <person name="Meyer T."/>
            <person name="Kyndt J."/>
        </authorList>
    </citation>
    <scope>NUCLEOTIDE SEQUENCE [LARGE SCALE GENOMIC DNA]</scope>
    <source>
        <strain evidence="2 3">DSM 15113</strain>
    </source>
</reference>
<accession>A0A5M6IDE5</accession>
<sequence>MSWLLDAFADVPEPRAPNARHDLLEVLTIALVASICGAEDCSDFAGDREGLFREFLTLKHGIPSHDT</sequence>
<dbReference type="Proteomes" id="UP000324065">
    <property type="component" value="Unassembled WGS sequence"/>
</dbReference>
<dbReference type="OrthoDB" id="8001376at2"/>
<keyword evidence="3" id="KW-1185">Reference proteome</keyword>
<protein>
    <submittedName>
        <fullName evidence="2">Transposase family protein</fullName>
    </submittedName>
</protein>
<dbReference type="InterPro" id="IPR032806">
    <property type="entry name" value="YbfD_N"/>
</dbReference>
<organism evidence="2 3">
    <name type="scientific">Roseospira marina</name>
    <dbReference type="NCBI Taxonomy" id="140057"/>
    <lineage>
        <taxon>Bacteria</taxon>
        <taxon>Pseudomonadati</taxon>
        <taxon>Pseudomonadota</taxon>
        <taxon>Alphaproteobacteria</taxon>
        <taxon>Rhodospirillales</taxon>
        <taxon>Rhodospirillaceae</taxon>
        <taxon>Roseospira</taxon>
    </lineage>
</organism>
<dbReference type="AlphaFoldDB" id="A0A5M6IDE5"/>
<gene>
    <name evidence="2" type="ORF">F1188_08780</name>
</gene>
<dbReference type="Pfam" id="PF13808">
    <property type="entry name" value="DDE_Tnp_1_assoc"/>
    <property type="match status" value="1"/>
</dbReference>
<comment type="caution">
    <text evidence="2">The sequence shown here is derived from an EMBL/GenBank/DDBJ whole genome shotgun (WGS) entry which is preliminary data.</text>
</comment>
<evidence type="ECO:0000313" key="3">
    <source>
        <dbReference type="Proteomes" id="UP000324065"/>
    </source>
</evidence>